<gene>
    <name evidence="2" type="ORF">E5H26_04580</name>
</gene>
<feature type="domain" description="Anti-bacteriophage protein A/HamA C-terminal" evidence="1">
    <location>
        <begin position="14"/>
        <end position="296"/>
    </location>
</feature>
<comment type="caution">
    <text evidence="2">The sequence shown here is derived from an EMBL/GenBank/DDBJ whole genome shotgun (WGS) entry which is preliminary data.</text>
</comment>
<organism evidence="2 3">
    <name type="scientific">Listeria monocytogenes</name>
    <dbReference type="NCBI Taxonomy" id="1639"/>
    <lineage>
        <taxon>Bacteria</taxon>
        <taxon>Bacillati</taxon>
        <taxon>Bacillota</taxon>
        <taxon>Bacilli</taxon>
        <taxon>Bacillales</taxon>
        <taxon>Listeriaceae</taxon>
        <taxon>Listeria</taxon>
    </lineage>
</organism>
<evidence type="ECO:0000313" key="2">
    <source>
        <dbReference type="EMBL" id="EAH4371979.1"/>
    </source>
</evidence>
<sequence>MEVSGNSGNILDVFVHVDTYDIGVANKLEIFLCPINANCFDYRRMIDGLLESVTDFALSRKLKESYGSKQRHLEKAIREKFIEHRKNKGELGEFLLYCFLEGHLNAPKILSKLELKTSNKMYVNGSDGVHFLKLENNNYQLIFGEAKTIKSLRDALNDAYESIYQFKNEINSSGDSKSGISFEKGLITDNLEKETWTDTEKEFLTTIIYPSARSDFQVDDAFGLFIGFEINIDEEKRTLNNQDFRIFVENTVKTKIERQIAHIEELINKYKLMGHSFYIYVLPFTELDSARQDIMEGLI</sequence>
<proteinExistence type="predicted"/>
<reference evidence="2 3" key="1">
    <citation type="submission" date="2019-04" db="EMBL/GenBank/DDBJ databases">
        <authorList>
            <consortium name="GenomeTrakr: Next Generation Sequencing Network for Food Pathogen Tracability"/>
        </authorList>
    </citation>
    <scope>NUCLEOTIDE SEQUENCE [LARGE SCALE GENOMIC DNA]</scope>
    <source>
        <strain evidence="2 3">LS1419</strain>
    </source>
</reference>
<dbReference type="Proteomes" id="UP000540417">
    <property type="component" value="Unassembled WGS sequence"/>
</dbReference>
<dbReference type="Pfam" id="PF08878">
    <property type="entry name" value="HamA"/>
    <property type="match status" value="1"/>
</dbReference>
<evidence type="ECO:0000259" key="1">
    <source>
        <dbReference type="Pfam" id="PF08878"/>
    </source>
</evidence>
<dbReference type="AlphaFoldDB" id="A0A7U7YJ09"/>
<protein>
    <submittedName>
        <fullName evidence="2">DUF1837 domain-containing protein</fullName>
    </submittedName>
</protein>
<accession>A0A7U7YJ09</accession>
<dbReference type="InterPro" id="IPR014976">
    <property type="entry name" value="AbpA_HamA_C"/>
</dbReference>
<dbReference type="RefSeq" id="WP_149115794.1">
    <property type="nucleotide sequence ID" value="NZ_JABXMP010000007.1"/>
</dbReference>
<evidence type="ECO:0000313" key="3">
    <source>
        <dbReference type="Proteomes" id="UP000540417"/>
    </source>
</evidence>
<dbReference type="EMBL" id="AABGVJ010000001">
    <property type="protein sequence ID" value="EAH4371979.1"/>
    <property type="molecule type" value="Genomic_DNA"/>
</dbReference>
<name>A0A7U7YJ09_LISMN</name>